<comment type="caution">
    <text evidence="3">The sequence shown here is derived from an EMBL/GenBank/DDBJ whole genome shotgun (WGS) entry which is preliminary data.</text>
</comment>
<dbReference type="RefSeq" id="WP_126698322.1">
    <property type="nucleotide sequence ID" value="NZ_RWKW01000015.1"/>
</dbReference>
<evidence type="ECO:0000259" key="2">
    <source>
        <dbReference type="Pfam" id="PF00884"/>
    </source>
</evidence>
<organism evidence="3 4">
    <name type="scientific">Aquibium carbonis</name>
    <dbReference type="NCBI Taxonomy" id="2495581"/>
    <lineage>
        <taxon>Bacteria</taxon>
        <taxon>Pseudomonadati</taxon>
        <taxon>Pseudomonadota</taxon>
        <taxon>Alphaproteobacteria</taxon>
        <taxon>Hyphomicrobiales</taxon>
        <taxon>Phyllobacteriaceae</taxon>
        <taxon>Aquibium</taxon>
    </lineage>
</organism>
<keyword evidence="1" id="KW-0472">Membrane</keyword>
<evidence type="ECO:0000256" key="1">
    <source>
        <dbReference type="SAM" id="Phobius"/>
    </source>
</evidence>
<keyword evidence="1" id="KW-1133">Transmembrane helix</keyword>
<evidence type="ECO:0000313" key="4">
    <source>
        <dbReference type="Proteomes" id="UP000278398"/>
    </source>
</evidence>
<evidence type="ECO:0000313" key="3">
    <source>
        <dbReference type="EMBL" id="RST87540.1"/>
    </source>
</evidence>
<feature type="transmembrane region" description="Helical" evidence="1">
    <location>
        <begin position="123"/>
        <end position="145"/>
    </location>
</feature>
<sequence>MTILRRVTNPFLLFCTTVGVISSIALFDRFSVVVSWLDIACFGAVLLAFLFVLGHVFSRLETRGSVRGQALLAGAVAVFVVWNFHLMALDLDAAAQGLLVLVAAVLALATVTGVALMAPARPAIATTLAVGFGLVVGVVPVFMAAGSDAGDQPVHDGSPVAGRFDLDDDIARFIRPVTFTSRPNVYLIGVSAATSEAILRKHLGIDRSPLNDVLRASGFRIFSNSFTEAQPTRESYDLLLSMHRGLKAAIPRDERGDTVSGNVPSALFSLFKANGYTVNTLVESPKFGVGGPHVDHFELAIAPSICNFHFVARDVKPVMYLGACNLRKFLNRFTKLRNADKAAFFADSVRWIEERDEPQLIFVHTRPPHHYTGPKFDDIDVAQLAGFRRRSEGFLRDAAETITRMFAAIRKTDSAAIILVFGDQGLSLSDMPRSGEPSMFHVQDRYAVLAALHPADACAADMPASDRHFVTTAQLVRGIVACLAGGEDPYLAPYEHGIDVEGEVVDPSPYAYE</sequence>
<gene>
    <name evidence="3" type="ORF">EJC49_04765</name>
</gene>
<feature type="domain" description="Sulfatase N-terminal" evidence="2">
    <location>
        <begin position="221"/>
        <end position="438"/>
    </location>
</feature>
<dbReference type="Pfam" id="PF00884">
    <property type="entry name" value="Sulfatase"/>
    <property type="match status" value="1"/>
</dbReference>
<protein>
    <recommendedName>
        <fullName evidence="2">Sulfatase N-terminal domain-containing protein</fullName>
    </recommendedName>
</protein>
<keyword evidence="4" id="KW-1185">Reference proteome</keyword>
<dbReference type="SUPFAM" id="SSF53649">
    <property type="entry name" value="Alkaline phosphatase-like"/>
    <property type="match status" value="1"/>
</dbReference>
<feature type="transmembrane region" description="Helical" evidence="1">
    <location>
        <begin position="7"/>
        <end position="27"/>
    </location>
</feature>
<accession>A0A3R9Y9Z2</accession>
<feature type="transmembrane region" description="Helical" evidence="1">
    <location>
        <begin position="94"/>
        <end position="116"/>
    </location>
</feature>
<keyword evidence="1" id="KW-0812">Transmembrane</keyword>
<proteinExistence type="predicted"/>
<feature type="transmembrane region" description="Helical" evidence="1">
    <location>
        <begin position="70"/>
        <end position="88"/>
    </location>
</feature>
<name>A0A3R9Y9Z2_9HYPH</name>
<reference evidence="3 4" key="1">
    <citation type="submission" date="2018-12" db="EMBL/GenBank/DDBJ databases">
        <title>Mesorhizobium carbonis sp. nov., isolated from coal mine water.</title>
        <authorList>
            <person name="Xin W."/>
            <person name="Xu Z."/>
            <person name="Xiang F."/>
            <person name="Zhang J."/>
            <person name="Xi L."/>
            <person name="Liu J."/>
        </authorList>
    </citation>
    <scope>NUCLEOTIDE SEQUENCE [LARGE SCALE GENOMIC DNA]</scope>
    <source>
        <strain evidence="3 4">B2.3</strain>
    </source>
</reference>
<dbReference type="EMBL" id="RWKW01000015">
    <property type="protein sequence ID" value="RST87540.1"/>
    <property type="molecule type" value="Genomic_DNA"/>
</dbReference>
<dbReference type="AlphaFoldDB" id="A0A3R9Y9Z2"/>
<feature type="transmembrane region" description="Helical" evidence="1">
    <location>
        <begin position="33"/>
        <end position="58"/>
    </location>
</feature>
<dbReference type="Gene3D" id="3.40.720.10">
    <property type="entry name" value="Alkaline Phosphatase, subunit A"/>
    <property type="match status" value="1"/>
</dbReference>
<dbReference type="OrthoDB" id="5322086at2"/>
<dbReference type="InterPro" id="IPR000917">
    <property type="entry name" value="Sulfatase_N"/>
</dbReference>
<dbReference type="Proteomes" id="UP000278398">
    <property type="component" value="Unassembled WGS sequence"/>
</dbReference>
<dbReference type="InterPro" id="IPR017850">
    <property type="entry name" value="Alkaline_phosphatase_core_sf"/>
</dbReference>